<evidence type="ECO:0000256" key="2">
    <source>
        <dbReference type="SAM" id="Coils"/>
    </source>
</evidence>
<dbReference type="SUPFAM" id="SSF55073">
    <property type="entry name" value="Nucleotide cyclase"/>
    <property type="match status" value="1"/>
</dbReference>
<dbReference type="InterPro" id="IPR043128">
    <property type="entry name" value="Rev_trsase/Diguanyl_cyclase"/>
</dbReference>
<feature type="repeat" description="TPR" evidence="1">
    <location>
        <begin position="281"/>
        <end position="314"/>
    </location>
</feature>
<evidence type="ECO:0000259" key="3">
    <source>
        <dbReference type="PROSITE" id="PS50887"/>
    </source>
</evidence>
<dbReference type="NCBIfam" id="TIGR00254">
    <property type="entry name" value="GGDEF"/>
    <property type="match status" value="1"/>
</dbReference>
<dbReference type="InterPro" id="IPR000160">
    <property type="entry name" value="GGDEF_dom"/>
</dbReference>
<keyword evidence="1" id="KW-0802">TPR repeat</keyword>
<dbReference type="GO" id="GO:0052621">
    <property type="term" value="F:diguanylate cyclase activity"/>
    <property type="evidence" value="ECO:0007669"/>
    <property type="project" value="TreeGrafter"/>
</dbReference>
<evidence type="ECO:0000256" key="1">
    <source>
        <dbReference type="PROSITE-ProRule" id="PRU00339"/>
    </source>
</evidence>
<dbReference type="PROSITE" id="PS50887">
    <property type="entry name" value="GGDEF"/>
    <property type="match status" value="1"/>
</dbReference>
<sequence>MTLTGPADVAEAWALRRTDPARAQALSRDLLSAATGRGDLRGSAYARLTLAFCQLDAADYGVAAEHLTEAAAHFAALADAAGGAEVELLQGVIACRRGRYDAALEKMVAVLESSEHPNAEAIQARALMYAGEVYGYRGDFERSRDLLHRALTLSADPYTTSENLLVLSRTYRSLGEYERALRYGLEALAGKRSSGDLLGEAYALNNLGLIYHDPYDSAQALSYYLQGLALSEKLGNRRSKMALLGNLGELYADLGDHEKAIEYTHQSLTLSEEIGSQHTAGISLEGLGIFYARLEDHVSALNFYRRALELREKIGDKQGQASTLHHLGALYGATFQGEQASGYYHQSLTLAREIGHPYTEARVLASLGGFYVQEDQLQEARRHFEDALALAQQMKLLGLVRDCSEALYSLYKRQLDFGRALSYLETLHETDRTLADERAARRTQLLLIQFDLERTQQAAEIQRLRNVELAQANRALHEKNRQNAKLLERLREQAKRLQQQATEDSLTGLYNRRYAERHLKKEFRRAGRYSRPLTIAIADIDNLKEINDTFSHAVGDSVLRTVADLLTAPLRPADIAARYGGEEFVLVLPETDAAGGRVVCEKLCRAVEAHPWHDLHPDLRVTLSVGLCSDFGPGSHEKMLAAADNNLYRAKCGGKNQVVT</sequence>
<dbReference type="SMART" id="SM00028">
    <property type="entry name" value="TPR"/>
    <property type="match status" value="7"/>
</dbReference>
<dbReference type="InterPro" id="IPR029787">
    <property type="entry name" value="Nucleotide_cyclase"/>
</dbReference>
<dbReference type="PROSITE" id="PS50005">
    <property type="entry name" value="TPR"/>
    <property type="match status" value="4"/>
</dbReference>
<organism evidence="4">
    <name type="scientific">uncultured Truepera sp</name>
    <dbReference type="NCBI Taxonomy" id="543023"/>
    <lineage>
        <taxon>Bacteria</taxon>
        <taxon>Thermotogati</taxon>
        <taxon>Deinococcota</taxon>
        <taxon>Deinococci</taxon>
        <taxon>Trueperales</taxon>
        <taxon>Trueperaceae</taxon>
        <taxon>Truepera</taxon>
        <taxon>environmental samples</taxon>
    </lineage>
</organism>
<name>A0A6J4VM71_9DEIN</name>
<dbReference type="GO" id="GO:0005886">
    <property type="term" value="C:plasma membrane"/>
    <property type="evidence" value="ECO:0007669"/>
    <property type="project" value="TreeGrafter"/>
</dbReference>
<dbReference type="PANTHER" id="PTHR45138">
    <property type="entry name" value="REGULATORY COMPONENTS OF SENSORY TRANSDUCTION SYSTEM"/>
    <property type="match status" value="1"/>
</dbReference>
<dbReference type="Gene3D" id="1.25.40.10">
    <property type="entry name" value="Tetratricopeptide repeat domain"/>
    <property type="match status" value="2"/>
</dbReference>
<dbReference type="Pfam" id="PF13424">
    <property type="entry name" value="TPR_12"/>
    <property type="match status" value="3"/>
</dbReference>
<dbReference type="InterPro" id="IPR011990">
    <property type="entry name" value="TPR-like_helical_dom_sf"/>
</dbReference>
<feature type="repeat" description="TPR" evidence="1">
    <location>
        <begin position="241"/>
        <end position="274"/>
    </location>
</feature>
<dbReference type="SMART" id="SM00267">
    <property type="entry name" value="GGDEF"/>
    <property type="match status" value="1"/>
</dbReference>
<reference evidence="4" key="1">
    <citation type="submission" date="2020-02" db="EMBL/GenBank/DDBJ databases">
        <authorList>
            <person name="Meier V. D."/>
        </authorList>
    </citation>
    <scope>NUCLEOTIDE SEQUENCE</scope>
    <source>
        <strain evidence="4">AVDCRST_MAG86</strain>
    </source>
</reference>
<dbReference type="AlphaFoldDB" id="A0A6J4VM71"/>
<evidence type="ECO:0000313" key="4">
    <source>
        <dbReference type="EMBL" id="CAA9582847.1"/>
    </source>
</evidence>
<dbReference type="InterPro" id="IPR019734">
    <property type="entry name" value="TPR_rpt"/>
</dbReference>
<feature type="coiled-coil region" evidence="2">
    <location>
        <begin position="469"/>
        <end position="507"/>
    </location>
</feature>
<feature type="domain" description="GGDEF" evidence="3">
    <location>
        <begin position="531"/>
        <end position="660"/>
    </location>
</feature>
<dbReference type="Pfam" id="PF00990">
    <property type="entry name" value="GGDEF"/>
    <property type="match status" value="1"/>
</dbReference>
<feature type="repeat" description="TPR" evidence="1">
    <location>
        <begin position="361"/>
        <end position="394"/>
    </location>
</feature>
<keyword evidence="2" id="KW-0175">Coiled coil</keyword>
<dbReference type="GO" id="GO:0043709">
    <property type="term" value="P:cell adhesion involved in single-species biofilm formation"/>
    <property type="evidence" value="ECO:0007669"/>
    <property type="project" value="TreeGrafter"/>
</dbReference>
<proteinExistence type="predicted"/>
<dbReference type="GO" id="GO:1902201">
    <property type="term" value="P:negative regulation of bacterial-type flagellum-dependent cell motility"/>
    <property type="evidence" value="ECO:0007669"/>
    <property type="project" value="TreeGrafter"/>
</dbReference>
<dbReference type="CDD" id="cd01949">
    <property type="entry name" value="GGDEF"/>
    <property type="match status" value="1"/>
</dbReference>
<protein>
    <recommendedName>
        <fullName evidence="3">GGDEF domain-containing protein</fullName>
    </recommendedName>
</protein>
<dbReference type="PANTHER" id="PTHR45138:SF9">
    <property type="entry name" value="DIGUANYLATE CYCLASE DGCM-RELATED"/>
    <property type="match status" value="1"/>
</dbReference>
<gene>
    <name evidence="4" type="ORF">AVDCRST_MAG86-3074</name>
</gene>
<accession>A0A6J4VM71</accession>
<dbReference type="InterPro" id="IPR050469">
    <property type="entry name" value="Diguanylate_Cyclase"/>
</dbReference>
<dbReference type="FunFam" id="3.30.70.270:FF:000001">
    <property type="entry name" value="Diguanylate cyclase domain protein"/>
    <property type="match status" value="1"/>
</dbReference>
<feature type="repeat" description="TPR" evidence="1">
    <location>
        <begin position="124"/>
        <end position="157"/>
    </location>
</feature>
<dbReference type="SUPFAM" id="SSF48452">
    <property type="entry name" value="TPR-like"/>
    <property type="match status" value="3"/>
</dbReference>
<dbReference type="EMBL" id="CADCWP010000280">
    <property type="protein sequence ID" value="CAA9582847.1"/>
    <property type="molecule type" value="Genomic_DNA"/>
</dbReference>
<dbReference type="Gene3D" id="3.30.70.270">
    <property type="match status" value="1"/>
</dbReference>